<dbReference type="EMBL" id="QURN01000004">
    <property type="protein sequence ID" value="RFC68342.1"/>
    <property type="molecule type" value="Genomic_DNA"/>
</dbReference>
<organism evidence="2 3">
    <name type="scientific">Mesorhizobium denitrificans</name>
    <dbReference type="NCBI Taxonomy" id="2294114"/>
    <lineage>
        <taxon>Bacteria</taxon>
        <taxon>Pseudomonadati</taxon>
        <taxon>Pseudomonadota</taxon>
        <taxon>Alphaproteobacteria</taxon>
        <taxon>Hyphomicrobiales</taxon>
        <taxon>Phyllobacteriaceae</taxon>
        <taxon>Mesorhizobium</taxon>
    </lineage>
</organism>
<dbReference type="AlphaFoldDB" id="A0A371XGI2"/>
<name>A0A371XGI2_9HYPH</name>
<sequence>MTDIRQPIPLPPGFVLEDEPQQPSQQTTPQLPGGFVLDAPPALESEGIRQGRSAAQGFADLATWGLADEAAAAVGTLGGMLPGGHGKGYSELLDEIRHTSEDDAKAYPKSHLAGQVLGAVGNASGMARGGLSLAANATQAGKGWFTRLLSGGADGGLQAAGYGFGSGEGVQDRMARAAYNFPLGAALGSGGELLATGIGAGSKALFRGSDDIAKGVNPAANVQTANEFGIPLSRAQATRSIPQSNIENQLRSQGSMSGFDAAQREALGESVNQVQRGLAGPNVPISSASSAYEAIPGRLRSVRDMTKAASKDAYKVIDDNDVLVSGEAVRSLPDFIRNRLTSDQILIDPMYHQGAARAMAYIDDYIGRLPKPSGDVKNIDAQLRWVESLRAGLRKNFPPIGQDAPALKAISGSVDQWMDDIFDNGLVSASDDVLDQLKTARSKWSDYMSIADPKLKQGRTFNPQYEAQRAVKAISEKDMSPEEIGQYLWGSSVASPKNMSFMTAQHLRKVLGPDSPEWSAVRQSFWLRATRAGDEALNPSQIAKNLDGLLNGQGKSVASTLFSDGERELMGKYLATMRMLSPAREGLNTSNTANRMLPQLQRYGTAIMGTLAGGGGLYGGLGPLEAMGVGALATGALKGAGALSRQAKTYTATRVPVPKMASGQGGVLLRAPGMPLLDDKRQGFLPAR</sequence>
<proteinExistence type="predicted"/>
<keyword evidence="3" id="KW-1185">Reference proteome</keyword>
<feature type="compositionally biased region" description="Low complexity" evidence="1">
    <location>
        <begin position="21"/>
        <end position="32"/>
    </location>
</feature>
<feature type="region of interest" description="Disordered" evidence="1">
    <location>
        <begin position="1"/>
        <end position="32"/>
    </location>
</feature>
<reference evidence="3" key="1">
    <citation type="submission" date="2018-08" db="EMBL/GenBank/DDBJ databases">
        <authorList>
            <person name="Im W.T."/>
        </authorList>
    </citation>
    <scope>NUCLEOTIDE SEQUENCE [LARGE SCALE GENOMIC DNA]</scope>
    <source>
        <strain evidence="3">LA-28</strain>
    </source>
</reference>
<evidence type="ECO:0000256" key="1">
    <source>
        <dbReference type="SAM" id="MobiDB-lite"/>
    </source>
</evidence>
<evidence type="ECO:0000313" key="2">
    <source>
        <dbReference type="EMBL" id="RFC68342.1"/>
    </source>
</evidence>
<dbReference type="Proteomes" id="UP000262379">
    <property type="component" value="Unassembled WGS sequence"/>
</dbReference>
<dbReference type="RefSeq" id="WP_116622780.1">
    <property type="nucleotide sequence ID" value="NZ_QURN01000004.1"/>
</dbReference>
<gene>
    <name evidence="2" type="ORF">DY251_05000</name>
</gene>
<protein>
    <submittedName>
        <fullName evidence="2">Uncharacterized protein</fullName>
    </submittedName>
</protein>
<accession>A0A371XGI2</accession>
<comment type="caution">
    <text evidence="2">The sequence shown here is derived from an EMBL/GenBank/DDBJ whole genome shotgun (WGS) entry which is preliminary data.</text>
</comment>
<evidence type="ECO:0000313" key="3">
    <source>
        <dbReference type="Proteomes" id="UP000262379"/>
    </source>
</evidence>